<comment type="similarity">
    <text evidence="1">In the C-terminal section; belongs to the class-I pyridoxal-phosphate-dependent aminotransferase family.</text>
</comment>
<dbReference type="SMART" id="SM00345">
    <property type="entry name" value="HTH_GNTR"/>
    <property type="match status" value="1"/>
</dbReference>
<reference evidence="7 8" key="1">
    <citation type="submission" date="2019-06" db="EMBL/GenBank/DDBJ databases">
        <title>Sequencing the genomes of 1000 actinobacteria strains.</title>
        <authorList>
            <person name="Klenk H.-P."/>
        </authorList>
    </citation>
    <scope>NUCLEOTIDE SEQUENCE [LARGE SCALE GENOMIC DNA]</scope>
    <source>
        <strain evidence="7 8">DSM 21776</strain>
    </source>
</reference>
<feature type="domain" description="HTH gntR-type" evidence="6">
    <location>
        <begin position="16"/>
        <end position="84"/>
    </location>
</feature>
<keyword evidence="5" id="KW-0804">Transcription</keyword>
<accession>A0A543PP26</accession>
<organism evidence="7 8">
    <name type="scientific">Humibacillus xanthopallidus</name>
    <dbReference type="NCBI Taxonomy" id="412689"/>
    <lineage>
        <taxon>Bacteria</taxon>
        <taxon>Bacillati</taxon>
        <taxon>Actinomycetota</taxon>
        <taxon>Actinomycetes</taxon>
        <taxon>Micrococcales</taxon>
        <taxon>Intrasporangiaceae</taxon>
        <taxon>Humibacillus</taxon>
    </lineage>
</organism>
<dbReference type="Pfam" id="PF00392">
    <property type="entry name" value="GntR"/>
    <property type="match status" value="1"/>
</dbReference>
<gene>
    <name evidence="7" type="ORF">FHX52_2520</name>
</gene>
<dbReference type="Gene3D" id="3.40.640.10">
    <property type="entry name" value="Type I PLP-dependent aspartate aminotransferase-like (Major domain)"/>
    <property type="match status" value="1"/>
</dbReference>
<keyword evidence="3" id="KW-0805">Transcription regulation</keyword>
<protein>
    <submittedName>
        <fullName evidence="7">GntR family transcriptional regulator</fullName>
    </submittedName>
</protein>
<evidence type="ECO:0000313" key="8">
    <source>
        <dbReference type="Proteomes" id="UP000320085"/>
    </source>
</evidence>
<evidence type="ECO:0000259" key="6">
    <source>
        <dbReference type="PROSITE" id="PS50949"/>
    </source>
</evidence>
<dbReference type="Gene3D" id="1.10.10.10">
    <property type="entry name" value="Winged helix-like DNA-binding domain superfamily/Winged helix DNA-binding domain"/>
    <property type="match status" value="1"/>
</dbReference>
<proteinExistence type="inferred from homology"/>
<sequence length="495" mass="53111">MSHRGAELHVALSGSGDRAAQIYARLREAILDGRLDGGDRVPASRDLAATLGVARGTVTAAYDRLVAEEFLVSRRGAGTFVVQGCSLAAGANATRPARTARHGAVRPTAVWQRETPPARGPDGAAYDFSLGVPDTTLFPYATWRRLVTAHLRAGRVDHGTYETSGHPGLQAEIARYAGLSRSVVASGDDVVVTAGAQQALDLVARVVLDPGAVVAVEDPGYEAAHRLLETHRAVVHPVPVDDEGLVVDALPAGTRLVHVTPSHQFPTGVTMSRARRTALLDWAVRHDALVVEDDYDSEFRFADRPLEPLQSLDRDGRVVYIGSFSKSLLPALRIGYAIAPVSLQPALREARRVTVWNGDATTQSALADFLAEGHHAAHVRRASKVYRERRDELVGRLESQLDPWLRVVPSAAGLHVTTLLRDPEVSDVVVAEAAERAGVFVDTLSSRHRGPDPRHGLAFGLGGVPVHDIGPAIELLRGSLANALRPGRRRRPSDG</sequence>
<evidence type="ECO:0000256" key="5">
    <source>
        <dbReference type="ARBA" id="ARBA00023163"/>
    </source>
</evidence>
<dbReference type="CDD" id="cd07377">
    <property type="entry name" value="WHTH_GntR"/>
    <property type="match status" value="1"/>
</dbReference>
<dbReference type="GO" id="GO:0030170">
    <property type="term" value="F:pyridoxal phosphate binding"/>
    <property type="evidence" value="ECO:0007669"/>
    <property type="project" value="InterPro"/>
</dbReference>
<dbReference type="PROSITE" id="PS50949">
    <property type="entry name" value="HTH_GNTR"/>
    <property type="match status" value="1"/>
</dbReference>
<dbReference type="CDD" id="cd00609">
    <property type="entry name" value="AAT_like"/>
    <property type="match status" value="1"/>
</dbReference>
<dbReference type="InterPro" id="IPR000524">
    <property type="entry name" value="Tscrpt_reg_HTH_GntR"/>
</dbReference>
<dbReference type="PANTHER" id="PTHR46577:SF1">
    <property type="entry name" value="HTH-TYPE TRANSCRIPTIONAL REGULATORY PROTEIN GABR"/>
    <property type="match status" value="1"/>
</dbReference>
<dbReference type="InterPro" id="IPR036390">
    <property type="entry name" value="WH_DNA-bd_sf"/>
</dbReference>
<dbReference type="Pfam" id="PF00155">
    <property type="entry name" value="Aminotran_1_2"/>
    <property type="match status" value="1"/>
</dbReference>
<keyword evidence="4" id="KW-0238">DNA-binding</keyword>
<dbReference type="InterPro" id="IPR015424">
    <property type="entry name" value="PyrdxlP-dep_Trfase"/>
</dbReference>
<dbReference type="AlphaFoldDB" id="A0A543PP26"/>
<dbReference type="SUPFAM" id="SSF46785">
    <property type="entry name" value="Winged helix' DNA-binding domain"/>
    <property type="match status" value="1"/>
</dbReference>
<name>A0A543PP26_9MICO</name>
<evidence type="ECO:0000313" key="7">
    <source>
        <dbReference type="EMBL" id="TQN45820.1"/>
    </source>
</evidence>
<dbReference type="GO" id="GO:0003677">
    <property type="term" value="F:DNA binding"/>
    <property type="evidence" value="ECO:0007669"/>
    <property type="project" value="UniProtKB-KW"/>
</dbReference>
<dbReference type="InterPro" id="IPR015421">
    <property type="entry name" value="PyrdxlP-dep_Trfase_major"/>
</dbReference>
<dbReference type="SUPFAM" id="SSF53383">
    <property type="entry name" value="PLP-dependent transferases"/>
    <property type="match status" value="1"/>
</dbReference>
<dbReference type="InterPro" id="IPR004839">
    <property type="entry name" value="Aminotransferase_I/II_large"/>
</dbReference>
<keyword evidence="2" id="KW-0663">Pyridoxal phosphate</keyword>
<evidence type="ECO:0000256" key="4">
    <source>
        <dbReference type="ARBA" id="ARBA00023125"/>
    </source>
</evidence>
<dbReference type="RefSeq" id="WP_185747372.1">
    <property type="nucleotide sequence ID" value="NZ_BAAAQC010000010.1"/>
</dbReference>
<dbReference type="Proteomes" id="UP000320085">
    <property type="component" value="Unassembled WGS sequence"/>
</dbReference>
<evidence type="ECO:0000256" key="1">
    <source>
        <dbReference type="ARBA" id="ARBA00005384"/>
    </source>
</evidence>
<evidence type="ECO:0000256" key="2">
    <source>
        <dbReference type="ARBA" id="ARBA00022898"/>
    </source>
</evidence>
<dbReference type="InterPro" id="IPR036388">
    <property type="entry name" value="WH-like_DNA-bd_sf"/>
</dbReference>
<dbReference type="InterPro" id="IPR051446">
    <property type="entry name" value="HTH_trans_reg/aminotransferase"/>
</dbReference>
<comment type="caution">
    <text evidence="7">The sequence shown here is derived from an EMBL/GenBank/DDBJ whole genome shotgun (WGS) entry which is preliminary data.</text>
</comment>
<dbReference type="EMBL" id="VFQF01000002">
    <property type="protein sequence ID" value="TQN45820.1"/>
    <property type="molecule type" value="Genomic_DNA"/>
</dbReference>
<dbReference type="PANTHER" id="PTHR46577">
    <property type="entry name" value="HTH-TYPE TRANSCRIPTIONAL REGULATORY PROTEIN GABR"/>
    <property type="match status" value="1"/>
</dbReference>
<evidence type="ECO:0000256" key="3">
    <source>
        <dbReference type="ARBA" id="ARBA00023015"/>
    </source>
</evidence>
<dbReference type="GO" id="GO:0003700">
    <property type="term" value="F:DNA-binding transcription factor activity"/>
    <property type="evidence" value="ECO:0007669"/>
    <property type="project" value="InterPro"/>
</dbReference>